<dbReference type="AlphaFoldDB" id="A0A0J1GT17"/>
<reference evidence="2 3" key="1">
    <citation type="submission" date="2015-05" db="EMBL/GenBank/DDBJ databases">
        <title>Photobacterium galathea sp. nov.</title>
        <authorList>
            <person name="Machado H."/>
            <person name="Gram L."/>
        </authorList>
    </citation>
    <scope>NUCLEOTIDE SEQUENCE [LARGE SCALE GENOMIC DNA]</scope>
    <source>
        <strain evidence="2 3">DSM 25995</strain>
    </source>
</reference>
<evidence type="ECO:0000313" key="3">
    <source>
        <dbReference type="Proteomes" id="UP000036426"/>
    </source>
</evidence>
<dbReference type="PATRIC" id="fig|754436.4.peg.357"/>
<name>A0A0J1GT17_9GAMM</name>
<dbReference type="Proteomes" id="UP000036426">
    <property type="component" value="Unassembled WGS sequence"/>
</dbReference>
<protein>
    <recommendedName>
        <fullName evidence="4">DUF2860 domain-containing protein</fullName>
    </recommendedName>
</protein>
<accession>A0A0J1GT17</accession>
<keyword evidence="1" id="KW-0732">Signal</keyword>
<proteinExistence type="predicted"/>
<comment type="caution">
    <text evidence="2">The sequence shown here is derived from an EMBL/GenBank/DDBJ whole genome shotgun (WGS) entry which is preliminary data.</text>
</comment>
<evidence type="ECO:0008006" key="4">
    <source>
        <dbReference type="Google" id="ProtNLM"/>
    </source>
</evidence>
<dbReference type="PIRSF" id="PIRSF028696">
    <property type="entry name" value="UCP028696"/>
    <property type="match status" value="1"/>
</dbReference>
<evidence type="ECO:0000313" key="2">
    <source>
        <dbReference type="EMBL" id="KLV02796.1"/>
    </source>
</evidence>
<dbReference type="Pfam" id="PF11059">
    <property type="entry name" value="DUF2860"/>
    <property type="match status" value="1"/>
</dbReference>
<dbReference type="RefSeq" id="WP_047872632.1">
    <property type="nucleotide sequence ID" value="NZ_BMYC01000002.1"/>
</dbReference>
<dbReference type="OrthoDB" id="6199337at2"/>
<gene>
    <name evidence="2" type="ORF">ABT58_01700</name>
</gene>
<sequence>MDNRSLTTCSVALITCVFAASAQANQPRPWQPGFGLDVSLLVGYTQSHSQFNTDNTVTPDLDRKGDKQNGALIAPLGTVSYTNEAMDQQIYFGTSRSDLALGRFHVELGYKYRLSPRSALTVSYVPGLMDSETWQDPYLANQPREETDSKIRGLRFQYDGIMNSPFSLEVSFGSQDIDNEQSGTALLTPEEQAEMRRDSDIYYTQLSYFKPLNRAQFLRFAGSYTRLDAKGNAMSSDGYGAEFGLIQMLDSSSLALTFSYDRVNFDGENPVFDRTQKDDRWGVFLAYEYNAPFDWKDWGFVSLLGYNQSQSNIRFYDEDNVLISAGMNYRF</sequence>
<evidence type="ECO:0000256" key="1">
    <source>
        <dbReference type="SAM" id="SignalP"/>
    </source>
</evidence>
<feature type="signal peptide" evidence="1">
    <location>
        <begin position="1"/>
        <end position="24"/>
    </location>
</feature>
<dbReference type="InterPro" id="IPR016896">
    <property type="entry name" value="DUF2860"/>
</dbReference>
<feature type="chain" id="PRO_5005252064" description="DUF2860 domain-containing protein" evidence="1">
    <location>
        <begin position="25"/>
        <end position="331"/>
    </location>
</feature>
<keyword evidence="3" id="KW-1185">Reference proteome</keyword>
<organism evidence="2 3">
    <name type="scientific">Photobacterium aphoticum</name>
    <dbReference type="NCBI Taxonomy" id="754436"/>
    <lineage>
        <taxon>Bacteria</taxon>
        <taxon>Pseudomonadati</taxon>
        <taxon>Pseudomonadota</taxon>
        <taxon>Gammaproteobacteria</taxon>
        <taxon>Vibrionales</taxon>
        <taxon>Vibrionaceae</taxon>
        <taxon>Photobacterium</taxon>
    </lineage>
</organism>
<dbReference type="SUPFAM" id="SSF56935">
    <property type="entry name" value="Porins"/>
    <property type="match status" value="1"/>
</dbReference>
<dbReference type="EMBL" id="LDOV01000003">
    <property type="protein sequence ID" value="KLV02796.1"/>
    <property type="molecule type" value="Genomic_DNA"/>
</dbReference>